<dbReference type="PANTHER" id="PTHR11247">
    <property type="entry name" value="PALMITOYL-PROTEIN THIOESTERASE/DOLICHYLDIPHOSPHATASE 1"/>
    <property type="match status" value="1"/>
</dbReference>
<sequence>MLVAILVFVILATCSAHYSVDRRNRLPHKPTTLKAVPVVMWHGMVLVSKNTTLPQLSDVLSTLLHFLCSKSSPEHVPFSSVVQAQYWHDPLHEEEYKRKSIFLADINNERDINPDYKRNLLNLKNMLLIKFNGDNMVVPKESSWFGFYKEGDLDTILPMNETELYQETADSIIKLEFGLTEDDDDVENKSSQNEEQSRIQRRRRLHPLDTHKTMKDNFATLPPSLFPDTHRAVFTKTYG</sequence>
<dbReference type="GO" id="GO:0006898">
    <property type="term" value="P:receptor-mediated endocytosis"/>
    <property type="evidence" value="ECO:0007669"/>
    <property type="project" value="TreeGrafter"/>
</dbReference>
<keyword evidence="4" id="KW-0732">Signal</keyword>
<feature type="region of interest" description="Disordered" evidence="3">
    <location>
        <begin position="183"/>
        <end position="206"/>
    </location>
</feature>
<reference evidence="5 6" key="1">
    <citation type="submission" date="2014-03" db="EMBL/GenBank/DDBJ databases">
        <title>Draft genome of the hookworm Oesophagostomum dentatum.</title>
        <authorList>
            <person name="Mitreva M."/>
        </authorList>
    </citation>
    <scope>NUCLEOTIDE SEQUENCE [LARGE SCALE GENOMIC DNA]</scope>
    <source>
        <strain evidence="5 6">OD-Hann</strain>
    </source>
</reference>
<feature type="signal peptide" evidence="4">
    <location>
        <begin position="1"/>
        <end position="16"/>
    </location>
</feature>
<proteinExistence type="inferred from homology"/>
<dbReference type="Proteomes" id="UP000053660">
    <property type="component" value="Unassembled WGS sequence"/>
</dbReference>
<evidence type="ECO:0000313" key="5">
    <source>
        <dbReference type="EMBL" id="KHJ95456.1"/>
    </source>
</evidence>
<dbReference type="SUPFAM" id="SSF53474">
    <property type="entry name" value="alpha/beta-Hydrolases"/>
    <property type="match status" value="1"/>
</dbReference>
<dbReference type="GO" id="GO:0005764">
    <property type="term" value="C:lysosome"/>
    <property type="evidence" value="ECO:0007669"/>
    <property type="project" value="TreeGrafter"/>
</dbReference>
<name>A0A0B1TH64_OESDE</name>
<dbReference type="InterPro" id="IPR029058">
    <property type="entry name" value="AB_hydrolase_fold"/>
</dbReference>
<feature type="non-terminal residue" evidence="5">
    <location>
        <position position="239"/>
    </location>
</feature>
<evidence type="ECO:0000256" key="2">
    <source>
        <dbReference type="ARBA" id="ARBA00022801"/>
    </source>
</evidence>
<dbReference type="Pfam" id="PF02089">
    <property type="entry name" value="Palm_thioest"/>
    <property type="match status" value="1"/>
</dbReference>
<keyword evidence="2" id="KW-0378">Hydrolase</keyword>
<gene>
    <name evidence="5" type="ORF">OESDEN_04603</name>
</gene>
<accession>A0A0B1TH64</accession>
<evidence type="ECO:0000256" key="3">
    <source>
        <dbReference type="SAM" id="MobiDB-lite"/>
    </source>
</evidence>
<comment type="similarity">
    <text evidence="1">Belongs to the palmitoyl-protein thioesterase family.</text>
</comment>
<protein>
    <submittedName>
        <fullName evidence="5">Palmitoyl protein thioesterase</fullName>
    </submittedName>
</protein>
<evidence type="ECO:0000256" key="1">
    <source>
        <dbReference type="ARBA" id="ARBA00010758"/>
    </source>
</evidence>
<dbReference type="PANTHER" id="PTHR11247:SF8">
    <property type="entry name" value="PALMITOYL-PROTEIN THIOESTERASE 1"/>
    <property type="match status" value="1"/>
</dbReference>
<evidence type="ECO:0000313" key="6">
    <source>
        <dbReference type="Proteomes" id="UP000053660"/>
    </source>
</evidence>
<evidence type="ECO:0000256" key="4">
    <source>
        <dbReference type="SAM" id="SignalP"/>
    </source>
</evidence>
<organism evidence="5 6">
    <name type="scientific">Oesophagostomum dentatum</name>
    <name type="common">Nodular worm</name>
    <dbReference type="NCBI Taxonomy" id="61180"/>
    <lineage>
        <taxon>Eukaryota</taxon>
        <taxon>Metazoa</taxon>
        <taxon>Ecdysozoa</taxon>
        <taxon>Nematoda</taxon>
        <taxon>Chromadorea</taxon>
        <taxon>Rhabditida</taxon>
        <taxon>Rhabditina</taxon>
        <taxon>Rhabditomorpha</taxon>
        <taxon>Strongyloidea</taxon>
        <taxon>Strongylidae</taxon>
        <taxon>Oesophagostomum</taxon>
    </lineage>
</organism>
<feature type="chain" id="PRO_5002061772" evidence="4">
    <location>
        <begin position="17"/>
        <end position="239"/>
    </location>
</feature>
<dbReference type="AlphaFoldDB" id="A0A0B1TH64"/>
<dbReference type="GO" id="GO:0008474">
    <property type="term" value="F:palmitoyl-(protein) hydrolase activity"/>
    <property type="evidence" value="ECO:0007669"/>
    <property type="project" value="TreeGrafter"/>
</dbReference>
<dbReference type="EMBL" id="KN549960">
    <property type="protein sequence ID" value="KHJ95456.1"/>
    <property type="molecule type" value="Genomic_DNA"/>
</dbReference>
<keyword evidence="6" id="KW-1185">Reference proteome</keyword>
<dbReference type="OrthoDB" id="10263094at2759"/>
<dbReference type="Gene3D" id="3.40.50.1820">
    <property type="entry name" value="alpha/beta hydrolase"/>
    <property type="match status" value="1"/>
</dbReference>